<proteinExistence type="predicted"/>
<evidence type="ECO:0000313" key="4">
    <source>
        <dbReference type="Proteomes" id="UP001195483"/>
    </source>
</evidence>
<comment type="caution">
    <text evidence="3">The sequence shown here is derived from an EMBL/GenBank/DDBJ whole genome shotgun (WGS) entry which is preliminary data.</text>
</comment>
<evidence type="ECO:0000313" key="3">
    <source>
        <dbReference type="EMBL" id="KAK3592237.1"/>
    </source>
</evidence>
<keyword evidence="4" id="KW-1185">Reference proteome</keyword>
<evidence type="ECO:0000256" key="2">
    <source>
        <dbReference type="SAM" id="SignalP"/>
    </source>
</evidence>
<sequence>MGTWRFEMFLFLIAVWNDIISSTQPKIDVNTMNRLTSASKSLFFKVTPSRVLSTGHTLADFSPTIRKIRKSGTSKVSRDGGDKDEYNSSTVPIVFQNGSTVCSGVLSLDVNGNCTVSPNSSHLDLNETGIDERNIIDGNNTIIQMMRNSGKTTVRSTDNFVYVMVRCGIFFGGICFIFLVGIGIYRARTRCRPKWYDQV</sequence>
<reference evidence="3" key="1">
    <citation type="journal article" date="2021" name="Genome Biol. Evol.">
        <title>A High-Quality Reference Genome for a Parasitic Bivalve with Doubly Uniparental Inheritance (Bivalvia: Unionida).</title>
        <authorList>
            <person name="Smith C.H."/>
        </authorList>
    </citation>
    <scope>NUCLEOTIDE SEQUENCE</scope>
    <source>
        <strain evidence="3">CHS0354</strain>
    </source>
</reference>
<feature type="signal peptide" evidence="2">
    <location>
        <begin position="1"/>
        <end position="22"/>
    </location>
</feature>
<dbReference type="Proteomes" id="UP001195483">
    <property type="component" value="Unassembled WGS sequence"/>
</dbReference>
<feature type="transmembrane region" description="Helical" evidence="1">
    <location>
        <begin position="160"/>
        <end position="185"/>
    </location>
</feature>
<evidence type="ECO:0000256" key="1">
    <source>
        <dbReference type="SAM" id="Phobius"/>
    </source>
</evidence>
<reference evidence="3" key="2">
    <citation type="journal article" date="2021" name="Genome Biol. Evol.">
        <title>Developing a high-quality reference genome for a parasitic bivalve with doubly uniparental inheritance (Bivalvia: Unionida).</title>
        <authorList>
            <person name="Smith C.H."/>
        </authorList>
    </citation>
    <scope>NUCLEOTIDE SEQUENCE</scope>
    <source>
        <strain evidence="3">CHS0354</strain>
        <tissue evidence="3">Mantle</tissue>
    </source>
</reference>
<dbReference type="AlphaFoldDB" id="A0AAE0SHR3"/>
<reference evidence="3" key="3">
    <citation type="submission" date="2023-05" db="EMBL/GenBank/DDBJ databases">
        <authorList>
            <person name="Smith C.H."/>
        </authorList>
    </citation>
    <scope>NUCLEOTIDE SEQUENCE</scope>
    <source>
        <strain evidence="3">CHS0354</strain>
        <tissue evidence="3">Mantle</tissue>
    </source>
</reference>
<keyword evidence="1" id="KW-1133">Transmembrane helix</keyword>
<protein>
    <submittedName>
        <fullName evidence="3">Uncharacterized protein</fullName>
    </submittedName>
</protein>
<feature type="chain" id="PRO_5041966076" evidence="2">
    <location>
        <begin position="23"/>
        <end position="199"/>
    </location>
</feature>
<gene>
    <name evidence="3" type="ORF">CHS0354_004693</name>
</gene>
<accession>A0AAE0SHR3</accession>
<organism evidence="3 4">
    <name type="scientific">Potamilus streckersoni</name>
    <dbReference type="NCBI Taxonomy" id="2493646"/>
    <lineage>
        <taxon>Eukaryota</taxon>
        <taxon>Metazoa</taxon>
        <taxon>Spiralia</taxon>
        <taxon>Lophotrochozoa</taxon>
        <taxon>Mollusca</taxon>
        <taxon>Bivalvia</taxon>
        <taxon>Autobranchia</taxon>
        <taxon>Heteroconchia</taxon>
        <taxon>Palaeoheterodonta</taxon>
        <taxon>Unionida</taxon>
        <taxon>Unionoidea</taxon>
        <taxon>Unionidae</taxon>
        <taxon>Ambleminae</taxon>
        <taxon>Lampsilini</taxon>
        <taxon>Potamilus</taxon>
    </lineage>
</organism>
<keyword evidence="2" id="KW-0732">Signal</keyword>
<keyword evidence="1" id="KW-0812">Transmembrane</keyword>
<dbReference type="EMBL" id="JAEAOA010000346">
    <property type="protein sequence ID" value="KAK3592237.1"/>
    <property type="molecule type" value="Genomic_DNA"/>
</dbReference>
<name>A0AAE0SHR3_9BIVA</name>
<keyword evidence="1" id="KW-0472">Membrane</keyword>